<evidence type="ECO:0000313" key="2">
    <source>
        <dbReference type="Proteomes" id="UP000055024"/>
    </source>
</evidence>
<sequence length="50" mass="6133">MSKQRRKSDWQQQILSWSFFKENHPNIPYIRRNFEAKVIVSEKVIVSNRL</sequence>
<comment type="caution">
    <text evidence="1">The sequence shown here is derived from an EMBL/GenBank/DDBJ whole genome shotgun (WGS) entry which is preliminary data.</text>
</comment>
<evidence type="ECO:0000313" key="1">
    <source>
        <dbReference type="EMBL" id="KRY98295.1"/>
    </source>
</evidence>
<reference evidence="1 2" key="1">
    <citation type="submission" date="2015-01" db="EMBL/GenBank/DDBJ databases">
        <title>Evolution of Trichinella species and genotypes.</title>
        <authorList>
            <person name="Korhonen P.K."/>
            <person name="Edoardo P."/>
            <person name="Giuseppe L.R."/>
            <person name="Gasser R.B."/>
        </authorList>
    </citation>
    <scope>NUCLEOTIDE SEQUENCE [LARGE SCALE GENOMIC DNA]</scope>
    <source>
        <strain evidence="1">ISS1029</strain>
    </source>
</reference>
<dbReference type="AlphaFoldDB" id="A0A0V1GJ74"/>
<proteinExistence type="predicted"/>
<accession>A0A0V1GJ74</accession>
<dbReference type="EMBL" id="JYDP01001461">
    <property type="protein sequence ID" value="KRY98295.1"/>
    <property type="molecule type" value="Genomic_DNA"/>
</dbReference>
<keyword evidence="2" id="KW-1185">Reference proteome</keyword>
<protein>
    <submittedName>
        <fullName evidence="1">Uncharacterized protein</fullName>
    </submittedName>
</protein>
<name>A0A0V1GJ74_9BILA</name>
<gene>
    <name evidence="1" type="ORF">T11_16191</name>
</gene>
<organism evidence="1 2">
    <name type="scientific">Trichinella zimbabwensis</name>
    <dbReference type="NCBI Taxonomy" id="268475"/>
    <lineage>
        <taxon>Eukaryota</taxon>
        <taxon>Metazoa</taxon>
        <taxon>Ecdysozoa</taxon>
        <taxon>Nematoda</taxon>
        <taxon>Enoplea</taxon>
        <taxon>Dorylaimia</taxon>
        <taxon>Trichinellida</taxon>
        <taxon>Trichinellidae</taxon>
        <taxon>Trichinella</taxon>
    </lineage>
</organism>
<dbReference type="Proteomes" id="UP000055024">
    <property type="component" value="Unassembled WGS sequence"/>
</dbReference>